<evidence type="ECO:0000256" key="3">
    <source>
        <dbReference type="ARBA" id="ARBA00022679"/>
    </source>
</evidence>
<dbReference type="InterPro" id="IPR001173">
    <property type="entry name" value="Glyco_trans_2-like"/>
</dbReference>
<dbReference type="SUPFAM" id="SSF53448">
    <property type="entry name" value="Nucleotide-diphospho-sugar transferases"/>
    <property type="match status" value="1"/>
</dbReference>
<reference evidence="6 7" key="1">
    <citation type="submission" date="2020-02" db="EMBL/GenBank/DDBJ databases">
        <title>Draft genome sequence of Limisphaera ngatamarikiensis NGM72.4T, a thermophilic Verrucomicrobia grouped in subdivision 3.</title>
        <authorList>
            <person name="Carere C.R."/>
            <person name="Steen J."/>
            <person name="Hugenholtz P."/>
            <person name="Stott M.B."/>
        </authorList>
    </citation>
    <scope>NUCLEOTIDE SEQUENCE [LARGE SCALE GENOMIC DNA]</scope>
    <source>
        <strain evidence="6 7">NGM72.4</strain>
    </source>
</reference>
<dbReference type="RefSeq" id="WP_165106673.1">
    <property type="nucleotide sequence ID" value="NZ_JAAKYA010000042.1"/>
</dbReference>
<dbReference type="PANTHER" id="PTHR43179">
    <property type="entry name" value="RHAMNOSYLTRANSFERASE WBBL"/>
    <property type="match status" value="1"/>
</dbReference>
<keyword evidence="2" id="KW-0328">Glycosyltransferase</keyword>
<dbReference type="Gene3D" id="3.90.550.10">
    <property type="entry name" value="Spore Coat Polysaccharide Biosynthesis Protein SpsA, Chain A"/>
    <property type="match status" value="1"/>
</dbReference>
<comment type="caution">
    <text evidence="6">The sequence shown here is derived from an EMBL/GenBank/DDBJ whole genome shotgun (WGS) entry which is preliminary data.</text>
</comment>
<sequence>MNTAWPSVSVIIAARPEQTEIRAVHAAQRLDYPRDRLEILVARGRQPSVQRNAALRVARGDLVYFLDDDSEPLPGNLQRAVTAFARDPQLQVIGGPNLCPEDAPEQEQVFAVVLSSWLAFGPSRARYAPVGPPRYTSEKTLILCNLVARRQTLLDLGGFDETLYPNEENALLDAIQRRGGRLWYDPDFLVYRRPRPDLRRFARMLLTYGRGRAEQFRRLPTAGSALNFVPPLFVLYLGVLLAGAPLGFWSAGGWGRWATGPLGLYAVLLLGHAIQLWRRHPWPRVWRAALLIVAAHCLYGAGFWRGCFTPLRPPGSKTTREVIVESVPLENAEVGA</sequence>
<keyword evidence="4" id="KW-0472">Membrane</keyword>
<feature type="transmembrane region" description="Helical" evidence="4">
    <location>
        <begin position="254"/>
        <end position="273"/>
    </location>
</feature>
<keyword evidence="4" id="KW-0812">Transmembrane</keyword>
<dbReference type="EMBL" id="JAAKYA010000042">
    <property type="protein sequence ID" value="NGO38932.1"/>
    <property type="molecule type" value="Genomic_DNA"/>
</dbReference>
<dbReference type="GO" id="GO:0016757">
    <property type="term" value="F:glycosyltransferase activity"/>
    <property type="evidence" value="ECO:0007669"/>
    <property type="project" value="UniProtKB-KW"/>
</dbReference>
<feature type="transmembrane region" description="Helical" evidence="4">
    <location>
        <begin position="225"/>
        <end position="248"/>
    </location>
</feature>
<accession>A0A6M1RVW1</accession>
<evidence type="ECO:0000256" key="4">
    <source>
        <dbReference type="SAM" id="Phobius"/>
    </source>
</evidence>
<comment type="similarity">
    <text evidence="1">Belongs to the glycosyltransferase 2 family.</text>
</comment>
<evidence type="ECO:0000313" key="7">
    <source>
        <dbReference type="Proteomes" id="UP000477311"/>
    </source>
</evidence>
<evidence type="ECO:0000259" key="5">
    <source>
        <dbReference type="Pfam" id="PF00535"/>
    </source>
</evidence>
<proteinExistence type="inferred from homology"/>
<protein>
    <submittedName>
        <fullName evidence="6">Glycosyltransferase</fullName>
    </submittedName>
</protein>
<dbReference type="Pfam" id="PF00535">
    <property type="entry name" value="Glycos_transf_2"/>
    <property type="match status" value="1"/>
</dbReference>
<feature type="transmembrane region" description="Helical" evidence="4">
    <location>
        <begin position="285"/>
        <end position="304"/>
    </location>
</feature>
<feature type="domain" description="Glycosyltransferase 2-like" evidence="5">
    <location>
        <begin position="42"/>
        <end position="104"/>
    </location>
</feature>
<name>A0A6M1RVW1_9BACT</name>
<keyword evidence="7" id="KW-1185">Reference proteome</keyword>
<dbReference type="InterPro" id="IPR029044">
    <property type="entry name" value="Nucleotide-diphossugar_trans"/>
</dbReference>
<keyword evidence="3 6" id="KW-0808">Transferase</keyword>
<evidence type="ECO:0000256" key="2">
    <source>
        <dbReference type="ARBA" id="ARBA00022676"/>
    </source>
</evidence>
<dbReference type="AlphaFoldDB" id="A0A6M1RVW1"/>
<keyword evidence="4" id="KW-1133">Transmembrane helix</keyword>
<evidence type="ECO:0000256" key="1">
    <source>
        <dbReference type="ARBA" id="ARBA00006739"/>
    </source>
</evidence>
<gene>
    <name evidence="6" type="ORF">G4L39_05920</name>
</gene>
<dbReference type="Proteomes" id="UP000477311">
    <property type="component" value="Unassembled WGS sequence"/>
</dbReference>
<organism evidence="6 7">
    <name type="scientific">Limisphaera ngatamarikiensis</name>
    <dbReference type="NCBI Taxonomy" id="1324935"/>
    <lineage>
        <taxon>Bacteria</taxon>
        <taxon>Pseudomonadati</taxon>
        <taxon>Verrucomicrobiota</taxon>
        <taxon>Verrucomicrobiia</taxon>
        <taxon>Limisphaerales</taxon>
        <taxon>Limisphaeraceae</taxon>
        <taxon>Limisphaera</taxon>
    </lineage>
</organism>
<dbReference type="PANTHER" id="PTHR43179:SF12">
    <property type="entry name" value="GALACTOFURANOSYLTRANSFERASE GLFT2"/>
    <property type="match status" value="1"/>
</dbReference>
<evidence type="ECO:0000313" key="6">
    <source>
        <dbReference type="EMBL" id="NGO38932.1"/>
    </source>
</evidence>